<organism evidence="1 2">
    <name type="scientific">Loigolactobacillus backii</name>
    <dbReference type="NCBI Taxonomy" id="375175"/>
    <lineage>
        <taxon>Bacteria</taxon>
        <taxon>Bacillati</taxon>
        <taxon>Bacillota</taxon>
        <taxon>Bacilli</taxon>
        <taxon>Lactobacillales</taxon>
        <taxon>Lactobacillaceae</taxon>
        <taxon>Loigolactobacillus</taxon>
    </lineage>
</organism>
<gene>
    <name evidence="1" type="ORF">AYR53_10485</name>
</gene>
<dbReference type="GO" id="GO:0005886">
    <property type="term" value="C:plasma membrane"/>
    <property type="evidence" value="ECO:0007669"/>
    <property type="project" value="InterPro"/>
</dbReference>
<name>A0A192H4L2_9LACO</name>
<proteinExistence type="predicted"/>
<reference evidence="1 2" key="1">
    <citation type="submission" date="2016-03" db="EMBL/GenBank/DDBJ databases">
        <title>Pediococcus and Lactobacillus from brewery environment - whole genome sequencing and assembly.</title>
        <authorList>
            <person name="Behr J."/>
            <person name="Geissler A.J."/>
            <person name="Vogel R.F."/>
        </authorList>
    </citation>
    <scope>NUCLEOTIDE SEQUENCE [LARGE SCALE GENOMIC DNA]</scope>
    <source>
        <strain evidence="1 2">TMW 1.1989</strain>
    </source>
</reference>
<dbReference type="OrthoDB" id="9795813at2"/>
<evidence type="ECO:0000313" key="2">
    <source>
        <dbReference type="Proteomes" id="UP000078582"/>
    </source>
</evidence>
<dbReference type="Gene3D" id="1.10.1760.20">
    <property type="match status" value="1"/>
</dbReference>
<dbReference type="Proteomes" id="UP000078582">
    <property type="component" value="Chromosome"/>
</dbReference>
<evidence type="ECO:0000313" key="1">
    <source>
        <dbReference type="EMBL" id="ANK63152.1"/>
    </source>
</evidence>
<dbReference type="KEGG" id="lbt:AYR52_05460"/>
<dbReference type="GeneID" id="42982685"/>
<dbReference type="GO" id="GO:0015234">
    <property type="term" value="F:thiamine transmembrane transporter activity"/>
    <property type="evidence" value="ECO:0007669"/>
    <property type="project" value="InterPro"/>
</dbReference>
<dbReference type="InterPro" id="IPR012651">
    <property type="entry name" value="Thia_Transptr_ThiT"/>
</dbReference>
<dbReference type="AlphaFoldDB" id="A0A192H4L2"/>
<dbReference type="NCBIfam" id="TIGR02357">
    <property type="entry name" value="ECF_ThiT_YuaJ"/>
    <property type="match status" value="1"/>
</dbReference>
<accession>A0A192H4L2</accession>
<dbReference type="Pfam" id="PF09515">
    <property type="entry name" value="Thia_YuaJ"/>
    <property type="match status" value="1"/>
</dbReference>
<dbReference type="RefSeq" id="WP_068224868.1">
    <property type="nucleotide sequence ID" value="NZ_CP014623.1"/>
</dbReference>
<keyword evidence="2" id="KW-1185">Reference proteome</keyword>
<dbReference type="STRING" id="375175.AYR53_10485"/>
<sequence length="199" mass="21293">MSDRRLHIWVEGAIIAAMAMALEYFPHSIGPWINLSYGVIPVAIFSLRRGAKAGLATGLVWGLLDLFLRGFGDGGFLNPLQGVLEYPVAFSVVGLIGLGAAPLRRAITAQAHNRIIGIALGYTLLGVIVKYFCHFLAGVIYWGSYAPKGMNPWLYSLAVNGGSALANTILSGVLIVLLARASARLFSPRDTFKAFTGTN</sequence>
<protein>
    <submittedName>
        <fullName evidence="1">Energy-coupled thiamine transporter ThiT</fullName>
    </submittedName>
</protein>
<dbReference type="EMBL" id="CP014873">
    <property type="protein sequence ID" value="ANK63152.1"/>
    <property type="molecule type" value="Genomic_DNA"/>
</dbReference>